<evidence type="ECO:0000256" key="3">
    <source>
        <dbReference type="ARBA" id="ARBA00022989"/>
    </source>
</evidence>
<dbReference type="AlphaFoldDB" id="A0A2R6VX75"/>
<evidence type="ECO:0000256" key="2">
    <source>
        <dbReference type="ARBA" id="ARBA00022692"/>
    </source>
</evidence>
<keyword evidence="3 5" id="KW-1133">Transmembrane helix</keyword>
<dbReference type="EMBL" id="KZ772944">
    <property type="protein sequence ID" value="PTQ26200.1"/>
    <property type="molecule type" value="Genomic_DNA"/>
</dbReference>
<dbReference type="InterPro" id="IPR023271">
    <property type="entry name" value="Aquaporin-like"/>
</dbReference>
<dbReference type="SUPFAM" id="SSF81338">
    <property type="entry name" value="Aquaporin-like"/>
    <property type="match status" value="1"/>
</dbReference>
<organism evidence="6 7">
    <name type="scientific">Marchantia polymorpha</name>
    <name type="common">Common liverwort</name>
    <name type="synonym">Marchantia aquatica</name>
    <dbReference type="NCBI Taxonomy" id="3197"/>
    <lineage>
        <taxon>Eukaryota</taxon>
        <taxon>Viridiplantae</taxon>
        <taxon>Streptophyta</taxon>
        <taxon>Embryophyta</taxon>
        <taxon>Marchantiophyta</taxon>
        <taxon>Marchantiopsida</taxon>
        <taxon>Marchantiidae</taxon>
        <taxon>Marchantiales</taxon>
        <taxon>Marchantiaceae</taxon>
        <taxon>Marchantia</taxon>
    </lineage>
</organism>
<keyword evidence="2 5" id="KW-0812">Transmembrane</keyword>
<evidence type="ECO:0000313" key="6">
    <source>
        <dbReference type="EMBL" id="PTQ26200.1"/>
    </source>
</evidence>
<proteinExistence type="predicted"/>
<sequence length="115" mass="12690">MAEYIYRAGFVKGLLKTPFQVLGGTTNIIRADFDMGTGLVAENIGTFILVYRLYSTTDAKRKARKLHVTMLASLPIEFAVFGQSFWSLIILIIGCGINQHGALAAALWNHQQAKD</sequence>
<evidence type="ECO:0000256" key="1">
    <source>
        <dbReference type="ARBA" id="ARBA00004141"/>
    </source>
</evidence>
<comment type="subcellular location">
    <subcellularLocation>
        <location evidence="1">Membrane</location>
        <topology evidence="1">Multi-pass membrane protein</topology>
    </subcellularLocation>
</comment>
<keyword evidence="7" id="KW-1185">Reference proteome</keyword>
<evidence type="ECO:0000256" key="4">
    <source>
        <dbReference type="ARBA" id="ARBA00023136"/>
    </source>
</evidence>
<feature type="transmembrane region" description="Helical" evidence="5">
    <location>
        <begin position="66"/>
        <end position="82"/>
    </location>
</feature>
<dbReference type="InterPro" id="IPR000425">
    <property type="entry name" value="MIP"/>
</dbReference>
<dbReference type="Gene3D" id="1.20.1080.10">
    <property type="entry name" value="Glycerol uptake facilitator protein"/>
    <property type="match status" value="1"/>
</dbReference>
<dbReference type="GO" id="GO:0016020">
    <property type="term" value="C:membrane"/>
    <property type="evidence" value="ECO:0007669"/>
    <property type="project" value="UniProtKB-SubCell"/>
</dbReference>
<evidence type="ECO:0000256" key="5">
    <source>
        <dbReference type="SAM" id="Phobius"/>
    </source>
</evidence>
<keyword evidence="4 5" id="KW-0472">Membrane</keyword>
<dbReference type="Pfam" id="PF00230">
    <property type="entry name" value="MIP"/>
    <property type="match status" value="1"/>
</dbReference>
<dbReference type="GO" id="GO:0015267">
    <property type="term" value="F:channel activity"/>
    <property type="evidence" value="ECO:0007669"/>
    <property type="project" value="InterPro"/>
</dbReference>
<accession>A0A2R6VX75</accession>
<gene>
    <name evidence="6" type="ORF">MARPO_YA0050</name>
</gene>
<reference evidence="7" key="1">
    <citation type="journal article" date="2017" name="Cell">
        <title>Insights into land plant evolution garnered from the Marchantia polymorpha genome.</title>
        <authorList>
            <person name="Bowman J.L."/>
            <person name="Kohchi T."/>
            <person name="Yamato K.T."/>
            <person name="Jenkins J."/>
            <person name="Shu S."/>
            <person name="Ishizaki K."/>
            <person name="Yamaoka S."/>
            <person name="Nishihama R."/>
            <person name="Nakamura Y."/>
            <person name="Berger F."/>
            <person name="Adam C."/>
            <person name="Aki S.S."/>
            <person name="Althoff F."/>
            <person name="Araki T."/>
            <person name="Arteaga-Vazquez M.A."/>
            <person name="Balasubrmanian S."/>
            <person name="Barry K."/>
            <person name="Bauer D."/>
            <person name="Boehm C.R."/>
            <person name="Briginshaw L."/>
            <person name="Caballero-Perez J."/>
            <person name="Catarino B."/>
            <person name="Chen F."/>
            <person name="Chiyoda S."/>
            <person name="Chovatia M."/>
            <person name="Davies K.M."/>
            <person name="Delmans M."/>
            <person name="Demura T."/>
            <person name="Dierschke T."/>
            <person name="Dolan L."/>
            <person name="Dorantes-Acosta A.E."/>
            <person name="Eklund D.M."/>
            <person name="Florent S.N."/>
            <person name="Flores-Sandoval E."/>
            <person name="Fujiyama A."/>
            <person name="Fukuzawa H."/>
            <person name="Galik B."/>
            <person name="Grimanelli D."/>
            <person name="Grimwood J."/>
            <person name="Grossniklaus U."/>
            <person name="Hamada T."/>
            <person name="Haseloff J."/>
            <person name="Hetherington A.J."/>
            <person name="Higo A."/>
            <person name="Hirakawa Y."/>
            <person name="Hundley H.N."/>
            <person name="Ikeda Y."/>
            <person name="Inoue K."/>
            <person name="Inoue S.I."/>
            <person name="Ishida S."/>
            <person name="Jia Q."/>
            <person name="Kakita M."/>
            <person name="Kanazawa T."/>
            <person name="Kawai Y."/>
            <person name="Kawashima T."/>
            <person name="Kennedy M."/>
            <person name="Kinose K."/>
            <person name="Kinoshita T."/>
            <person name="Kohara Y."/>
            <person name="Koide E."/>
            <person name="Komatsu K."/>
            <person name="Kopischke S."/>
            <person name="Kubo M."/>
            <person name="Kyozuka J."/>
            <person name="Lagercrantz U."/>
            <person name="Lin S.S."/>
            <person name="Lindquist E."/>
            <person name="Lipzen A.M."/>
            <person name="Lu C.W."/>
            <person name="De Luna E."/>
            <person name="Martienssen R.A."/>
            <person name="Minamino N."/>
            <person name="Mizutani M."/>
            <person name="Mizutani M."/>
            <person name="Mochizuki N."/>
            <person name="Monte I."/>
            <person name="Mosher R."/>
            <person name="Nagasaki H."/>
            <person name="Nakagami H."/>
            <person name="Naramoto S."/>
            <person name="Nishitani K."/>
            <person name="Ohtani M."/>
            <person name="Okamoto T."/>
            <person name="Okumura M."/>
            <person name="Phillips J."/>
            <person name="Pollak B."/>
            <person name="Reinders A."/>
            <person name="Rovekamp M."/>
            <person name="Sano R."/>
            <person name="Sawa S."/>
            <person name="Schmid M.W."/>
            <person name="Shirakawa M."/>
            <person name="Solano R."/>
            <person name="Spunde A."/>
            <person name="Suetsugu N."/>
            <person name="Sugano S."/>
            <person name="Sugiyama A."/>
            <person name="Sun R."/>
            <person name="Suzuki Y."/>
            <person name="Takenaka M."/>
            <person name="Takezawa D."/>
            <person name="Tomogane H."/>
            <person name="Tsuzuki M."/>
            <person name="Ueda T."/>
            <person name="Umeda M."/>
            <person name="Ward J.M."/>
            <person name="Watanabe Y."/>
            <person name="Yazaki K."/>
            <person name="Yokoyama R."/>
            <person name="Yoshitake Y."/>
            <person name="Yotsui I."/>
            <person name="Zachgo S."/>
            <person name="Schmutz J."/>
        </authorList>
    </citation>
    <scope>NUCLEOTIDE SEQUENCE [LARGE SCALE GENOMIC DNA]</scope>
    <source>
        <strain evidence="7">Tak-1</strain>
    </source>
</reference>
<dbReference type="InterPro" id="IPR034294">
    <property type="entry name" value="Aquaporin_transptr"/>
</dbReference>
<dbReference type="Proteomes" id="UP000244005">
    <property type="component" value="Chromosome Y"/>
</dbReference>
<name>A0A2R6VX75_MARPO</name>
<evidence type="ECO:0000313" key="7">
    <source>
        <dbReference type="Proteomes" id="UP000244005"/>
    </source>
</evidence>
<dbReference type="PANTHER" id="PTHR45687">
    <property type="entry name" value="AQUAPORIN OR AQUAGLYCEROPORIN RELATED"/>
    <property type="match status" value="1"/>
</dbReference>
<protein>
    <submittedName>
        <fullName evidence="6">Uncharacterized protein</fullName>
    </submittedName>
</protein>
<dbReference type="OrthoDB" id="3222at2759"/>